<evidence type="ECO:0000256" key="3">
    <source>
        <dbReference type="ARBA" id="ARBA00023014"/>
    </source>
</evidence>
<dbReference type="SUPFAM" id="SSF102114">
    <property type="entry name" value="Radical SAM enzymes"/>
    <property type="match status" value="1"/>
</dbReference>
<dbReference type="InterPro" id="IPR007197">
    <property type="entry name" value="rSAM"/>
</dbReference>
<dbReference type="InterPro" id="IPR040086">
    <property type="entry name" value="MJ0683-like"/>
</dbReference>
<dbReference type="PROSITE" id="PS51918">
    <property type="entry name" value="RADICAL_SAM"/>
    <property type="match status" value="1"/>
</dbReference>
<keyword evidence="5" id="KW-0456">Lyase</keyword>
<dbReference type="GO" id="GO:0016829">
    <property type="term" value="F:lyase activity"/>
    <property type="evidence" value="ECO:0007669"/>
    <property type="project" value="UniProtKB-KW"/>
</dbReference>
<proteinExistence type="predicted"/>
<dbReference type="PANTHER" id="PTHR43432">
    <property type="entry name" value="SLR0285 PROTEIN"/>
    <property type="match status" value="1"/>
</dbReference>
<dbReference type="RefSeq" id="WP_036680343.1">
    <property type="nucleotide sequence ID" value="NZ_JNVM01000008.1"/>
</dbReference>
<dbReference type="GO" id="GO:0051536">
    <property type="term" value="F:iron-sulfur cluster binding"/>
    <property type="evidence" value="ECO:0007669"/>
    <property type="project" value="UniProtKB-KW"/>
</dbReference>
<keyword evidence="2" id="KW-0408">Iron</keyword>
<evidence type="ECO:0000313" key="6">
    <source>
        <dbReference type="Proteomes" id="UP000028123"/>
    </source>
</evidence>
<dbReference type="EMBL" id="JNVM01000008">
    <property type="protein sequence ID" value="KEQ25949.1"/>
    <property type="molecule type" value="Genomic_DNA"/>
</dbReference>
<reference evidence="5 6" key="1">
    <citation type="submission" date="2014-06" db="EMBL/GenBank/DDBJ databases">
        <title>Draft genome sequence of Paenibacillus sp. MSt1.</title>
        <authorList>
            <person name="Aw Y.K."/>
            <person name="Ong K.S."/>
            <person name="Gan H.M."/>
            <person name="Lee S.M."/>
        </authorList>
    </citation>
    <scope>NUCLEOTIDE SEQUENCE [LARGE SCALE GENOMIC DNA]</scope>
    <source>
        <strain evidence="5 6">MSt1</strain>
    </source>
</reference>
<organism evidence="5 6">
    <name type="scientific">Paenibacillus tyrfis</name>
    <dbReference type="NCBI Taxonomy" id="1501230"/>
    <lineage>
        <taxon>Bacteria</taxon>
        <taxon>Bacillati</taxon>
        <taxon>Bacillota</taxon>
        <taxon>Bacilli</taxon>
        <taxon>Bacillales</taxon>
        <taxon>Paenibacillaceae</taxon>
        <taxon>Paenibacillus</taxon>
    </lineage>
</organism>
<dbReference type="OrthoDB" id="9785699at2"/>
<dbReference type="eggNOG" id="COG1533">
    <property type="taxonomic scope" value="Bacteria"/>
</dbReference>
<keyword evidence="3" id="KW-0411">Iron-sulfur</keyword>
<dbReference type="SFLD" id="SFLDS00029">
    <property type="entry name" value="Radical_SAM"/>
    <property type="match status" value="1"/>
</dbReference>
<feature type="domain" description="Radical SAM core" evidence="4">
    <location>
        <begin position="20"/>
        <end position="261"/>
    </location>
</feature>
<accession>A0A081P5H6</accession>
<evidence type="ECO:0000256" key="2">
    <source>
        <dbReference type="ARBA" id="ARBA00023004"/>
    </source>
</evidence>
<name>A0A081P5H6_9BACL</name>
<sequence length="279" mass="32313">MNTELLYKYPKTLMNKGSGFLSGYSHTLNPYTGCAFSCSYCYVRQMPVSTFRKQEWGTWIDIKKEAAPTFQKELLKAKAKGPVTIFMSSSTDPYQPIEHKEKITQSLLEIMVDNPPDFLLVQTRSPLVRRDMKMLQQLGTKVRVSMTVETDREDIRKHFAPYAPPIPARLKTLQLLAEFGIPAQVAIAPVLPSSERFAEILRPLVNRVCIDDYFMGDGSGGKRTHKMGLQALYRNLEMEEWYHPSVYQMVYKRMRQYFSEDELFISQKGELKSEVYYEK</sequence>
<dbReference type="AlphaFoldDB" id="A0A081P5H6"/>
<comment type="caution">
    <text evidence="5">The sequence shown here is derived from an EMBL/GenBank/DDBJ whole genome shotgun (WGS) entry which is preliminary data.</text>
</comment>
<dbReference type="Gene3D" id="3.80.30.30">
    <property type="match status" value="1"/>
</dbReference>
<dbReference type="PANTHER" id="PTHR43432:SF3">
    <property type="entry name" value="SLR0285 PROTEIN"/>
    <property type="match status" value="1"/>
</dbReference>
<evidence type="ECO:0000256" key="1">
    <source>
        <dbReference type="ARBA" id="ARBA00022723"/>
    </source>
</evidence>
<dbReference type="Pfam" id="PF04055">
    <property type="entry name" value="Radical_SAM"/>
    <property type="match status" value="1"/>
</dbReference>
<evidence type="ECO:0000313" key="5">
    <source>
        <dbReference type="EMBL" id="KEQ25949.1"/>
    </source>
</evidence>
<evidence type="ECO:0000259" key="4">
    <source>
        <dbReference type="PROSITE" id="PS51918"/>
    </source>
</evidence>
<protein>
    <submittedName>
        <fullName evidence="5">DNA photolyase</fullName>
    </submittedName>
</protein>
<keyword evidence="1" id="KW-0479">Metal-binding</keyword>
<dbReference type="InterPro" id="IPR058240">
    <property type="entry name" value="rSAM_sf"/>
</dbReference>
<gene>
    <name evidence="5" type="ORF">ET33_35750</name>
</gene>
<keyword evidence="6" id="KW-1185">Reference proteome</keyword>
<dbReference type="CDD" id="cd01335">
    <property type="entry name" value="Radical_SAM"/>
    <property type="match status" value="1"/>
</dbReference>
<dbReference type="SFLD" id="SFLDG01084">
    <property type="entry name" value="Uncharacterised_Radical_SAM_Su"/>
    <property type="match status" value="1"/>
</dbReference>
<dbReference type="Proteomes" id="UP000028123">
    <property type="component" value="Unassembled WGS sequence"/>
</dbReference>
<dbReference type="GO" id="GO:0046872">
    <property type="term" value="F:metal ion binding"/>
    <property type="evidence" value="ECO:0007669"/>
    <property type="project" value="UniProtKB-KW"/>
</dbReference>